<evidence type="ECO:0000256" key="9">
    <source>
        <dbReference type="SAM" id="Phobius"/>
    </source>
</evidence>
<evidence type="ECO:0000256" key="4">
    <source>
        <dbReference type="ARBA" id="ARBA00022737"/>
    </source>
</evidence>
<dbReference type="PANTHER" id="PTHR46080:SF3">
    <property type="entry name" value="MITOCHONDRIAL SUBSTRATE CARRIER FAMILY PROTEIN"/>
    <property type="match status" value="1"/>
</dbReference>
<evidence type="ECO:0000256" key="7">
    <source>
        <dbReference type="RuleBase" id="RU000488"/>
    </source>
</evidence>
<evidence type="ECO:0000256" key="1">
    <source>
        <dbReference type="ARBA" id="ARBA00004141"/>
    </source>
</evidence>
<comment type="similarity">
    <text evidence="7">Belongs to the mitochondrial carrier (TC 2.A.29) family.</text>
</comment>
<dbReference type="EMBL" id="MU070068">
    <property type="protein sequence ID" value="KAF5830214.1"/>
    <property type="molecule type" value="Genomic_DNA"/>
</dbReference>
<comment type="subcellular location">
    <subcellularLocation>
        <location evidence="1">Membrane</location>
        <topology evidence="1">Multi-pass membrane protein</topology>
    </subcellularLocation>
</comment>
<dbReference type="Gene3D" id="1.50.40.10">
    <property type="entry name" value="Mitochondrial carrier domain"/>
    <property type="match status" value="1"/>
</dbReference>
<feature type="region of interest" description="Disordered" evidence="8">
    <location>
        <begin position="154"/>
        <end position="312"/>
    </location>
</feature>
<proteinExistence type="inferred from homology"/>
<dbReference type="PANTHER" id="PTHR46080">
    <property type="entry name" value="MITOCHONDRIAL SUBSTRATE CARRIER FAMILY PROTEIN J"/>
    <property type="match status" value="1"/>
</dbReference>
<evidence type="ECO:0000256" key="8">
    <source>
        <dbReference type="SAM" id="MobiDB-lite"/>
    </source>
</evidence>
<keyword evidence="5 6" id="KW-0472">Membrane</keyword>
<keyword evidence="11" id="KW-1185">Reference proteome</keyword>
<keyword evidence="3 6" id="KW-0812">Transmembrane</keyword>
<organism evidence="10 11">
    <name type="scientific">Dunaliella salina</name>
    <name type="common">Green alga</name>
    <name type="synonym">Protococcus salinus</name>
    <dbReference type="NCBI Taxonomy" id="3046"/>
    <lineage>
        <taxon>Eukaryota</taxon>
        <taxon>Viridiplantae</taxon>
        <taxon>Chlorophyta</taxon>
        <taxon>core chlorophytes</taxon>
        <taxon>Chlorophyceae</taxon>
        <taxon>CS clade</taxon>
        <taxon>Chlamydomonadales</taxon>
        <taxon>Dunaliellaceae</taxon>
        <taxon>Dunaliella</taxon>
    </lineage>
</organism>
<dbReference type="Proteomes" id="UP000815325">
    <property type="component" value="Unassembled WGS sequence"/>
</dbReference>
<dbReference type="InterPro" id="IPR002067">
    <property type="entry name" value="MCP"/>
</dbReference>
<feature type="compositionally biased region" description="Gly residues" evidence="8">
    <location>
        <begin position="168"/>
        <end position="179"/>
    </location>
</feature>
<evidence type="ECO:0000313" key="10">
    <source>
        <dbReference type="EMBL" id="KAF5830214.1"/>
    </source>
</evidence>
<feature type="compositionally biased region" description="Low complexity" evidence="8">
    <location>
        <begin position="202"/>
        <end position="239"/>
    </location>
</feature>
<dbReference type="InterPro" id="IPR018108">
    <property type="entry name" value="MCP_transmembrane"/>
</dbReference>
<evidence type="ECO:0000256" key="3">
    <source>
        <dbReference type="ARBA" id="ARBA00022692"/>
    </source>
</evidence>
<keyword evidence="4" id="KW-0677">Repeat</keyword>
<evidence type="ECO:0000256" key="2">
    <source>
        <dbReference type="ARBA" id="ARBA00022448"/>
    </source>
</evidence>
<dbReference type="SUPFAM" id="SSF103506">
    <property type="entry name" value="Mitochondrial carrier"/>
    <property type="match status" value="1"/>
</dbReference>
<sequence length="410" mass="41058">MDDIDWSRIDKTKFFVHGLGLFSGVTTMLFPLSVIKTRQMASHGVSGGFQGTKQTAKMVWQSEGIPGFYRGFATVVFGTIPARTIYLTSLEITKSAMQRMGKQLQLSDTTTAGVSNFAAGACASLSTQLVTVPIDVVSQRQMVHGADISSITRAASRMGSSVSSTGSRGVGGVYSGGQSGPPSSHPGGQFGVSGAQANAPASSSSSGSSCSSSTNIHSAPANSTASSSSSGSGAAHSPTQQHAHPSSSASTSSSSSGSDASSGGVQRGSPPSNSASSPSSSNPSNSRHFSSTTAANSCSSSSVSSSSSSSRSCVSVPNRGGWACSSTTGGGHVLLDRGSVWGASSSKIPGSRGGGGVWAFGRRVVRGSRSLSNGASSSSTSAAQGTQAVPSGLQIARLILKQEGLLGLYR</sequence>
<evidence type="ECO:0000313" key="11">
    <source>
        <dbReference type="Proteomes" id="UP000815325"/>
    </source>
</evidence>
<dbReference type="PROSITE" id="PS50920">
    <property type="entry name" value="SOLCAR"/>
    <property type="match status" value="1"/>
</dbReference>
<protein>
    <submittedName>
        <fullName evidence="10">Mitochondrial carrier domain-containing protein</fullName>
    </submittedName>
</protein>
<name>A0ABQ7G6J5_DUNSA</name>
<accession>A0ABQ7G6J5</accession>
<keyword evidence="2 7" id="KW-0813">Transport</keyword>
<evidence type="ECO:0000256" key="6">
    <source>
        <dbReference type="PROSITE-ProRule" id="PRU00282"/>
    </source>
</evidence>
<keyword evidence="9" id="KW-1133">Transmembrane helix</keyword>
<feature type="compositionally biased region" description="Low complexity" evidence="8">
    <location>
        <begin position="246"/>
        <end position="312"/>
    </location>
</feature>
<dbReference type="InterPro" id="IPR023395">
    <property type="entry name" value="MCP_dom_sf"/>
</dbReference>
<comment type="caution">
    <text evidence="10">The sequence shown here is derived from an EMBL/GenBank/DDBJ whole genome shotgun (WGS) entry which is preliminary data.</text>
</comment>
<reference evidence="10" key="1">
    <citation type="submission" date="2017-08" db="EMBL/GenBank/DDBJ databases">
        <authorList>
            <person name="Polle J.E."/>
            <person name="Barry K."/>
            <person name="Cushman J."/>
            <person name="Schmutz J."/>
            <person name="Tran D."/>
            <person name="Hathwaick L.T."/>
            <person name="Yim W.C."/>
            <person name="Jenkins J."/>
            <person name="Mckie-Krisberg Z.M."/>
            <person name="Prochnik S."/>
            <person name="Lindquist E."/>
            <person name="Dockter R.B."/>
            <person name="Adam C."/>
            <person name="Molina H."/>
            <person name="Bunkerborg J."/>
            <person name="Jin E."/>
            <person name="Buchheim M."/>
            <person name="Magnuson J."/>
        </authorList>
    </citation>
    <scope>NUCLEOTIDE SEQUENCE</scope>
    <source>
        <strain evidence="10">CCAP 19/18</strain>
    </source>
</reference>
<feature type="transmembrane region" description="Helical" evidence="9">
    <location>
        <begin position="14"/>
        <end position="35"/>
    </location>
</feature>
<dbReference type="PRINTS" id="PR00926">
    <property type="entry name" value="MITOCARRIER"/>
</dbReference>
<evidence type="ECO:0000256" key="5">
    <source>
        <dbReference type="ARBA" id="ARBA00023136"/>
    </source>
</evidence>
<feature type="repeat" description="Solcar" evidence="6">
    <location>
        <begin position="12"/>
        <end position="96"/>
    </location>
</feature>
<dbReference type="Pfam" id="PF00153">
    <property type="entry name" value="Mito_carr"/>
    <property type="match status" value="1"/>
</dbReference>
<gene>
    <name evidence="10" type="ORF">DUNSADRAFT_14901</name>
</gene>